<dbReference type="AlphaFoldDB" id="A0A5B1LLU4"/>
<reference evidence="3 4" key="1">
    <citation type="submission" date="2019-09" db="EMBL/GenBank/DDBJ databases">
        <title>Nocardioides panacisoli sp. nov., isolated from the soil of a ginseng field.</title>
        <authorList>
            <person name="Cho C."/>
        </authorList>
    </citation>
    <scope>NUCLEOTIDE SEQUENCE [LARGE SCALE GENOMIC DNA]</scope>
    <source>
        <strain evidence="3 4">BN130099</strain>
    </source>
</reference>
<gene>
    <name evidence="3" type="ORF">F0U44_04220</name>
</gene>
<proteinExistence type="predicted"/>
<evidence type="ECO:0000256" key="1">
    <source>
        <dbReference type="SAM" id="MobiDB-lite"/>
    </source>
</evidence>
<keyword evidence="2" id="KW-0472">Membrane</keyword>
<accession>A0A5B1LLU4</accession>
<evidence type="ECO:0008006" key="5">
    <source>
        <dbReference type="Google" id="ProtNLM"/>
    </source>
</evidence>
<protein>
    <recommendedName>
        <fullName evidence="5">DUF3352 domain-containing protein</fullName>
    </recommendedName>
</protein>
<feature type="region of interest" description="Disordered" evidence="1">
    <location>
        <begin position="291"/>
        <end position="315"/>
    </location>
</feature>
<keyword evidence="2" id="KW-1133">Transmembrane helix</keyword>
<keyword evidence="2" id="KW-0812">Transmembrane</keyword>
<evidence type="ECO:0000313" key="4">
    <source>
        <dbReference type="Proteomes" id="UP000325003"/>
    </source>
</evidence>
<feature type="transmembrane region" description="Helical" evidence="2">
    <location>
        <begin position="7"/>
        <end position="28"/>
    </location>
</feature>
<reference evidence="3 4" key="2">
    <citation type="submission" date="2019-09" db="EMBL/GenBank/DDBJ databases">
        <authorList>
            <person name="Jin C."/>
        </authorList>
    </citation>
    <scope>NUCLEOTIDE SEQUENCE [LARGE SCALE GENOMIC DNA]</scope>
    <source>
        <strain evidence="3 4">BN130099</strain>
    </source>
</reference>
<comment type="caution">
    <text evidence="3">The sequence shown here is derived from an EMBL/GenBank/DDBJ whole genome shotgun (WGS) entry which is preliminary data.</text>
</comment>
<sequence>MSVPRRRLMFIGTVLLVIVAAGVTWFVVNRDDDDEPGRLGRAIALAPKDTLRFSWTDWAGIREELGSDVSAASSDDDVADFLSKGFDADLTSASALGESAPIMQARYGVSPASADWEMLAQGEHEALLLVGLPKSLDLDTLADNLEELGYPRPDDADGVWMAGPDVLARIGQVTQELAFVAIDADRHVLAASDEAETLESWRTSQRGTDDEDGVSAVVDHVEGALSASVYDGDYACVALSMTDADDADRIRAAELIEQAGEVNPLRGFAIAALPAGEVRIAMGFESEDQARTNADSRAKLASGPAPGQGGAFSDRYELGPVKADGDVVTMELDPLPQSYTFSDLANGPLIFATC</sequence>
<name>A0A5B1LLU4_9ACTN</name>
<dbReference type="EMBL" id="VUJV01000001">
    <property type="protein sequence ID" value="KAA1421503.1"/>
    <property type="molecule type" value="Genomic_DNA"/>
</dbReference>
<evidence type="ECO:0000256" key="2">
    <source>
        <dbReference type="SAM" id="Phobius"/>
    </source>
</evidence>
<organism evidence="3 4">
    <name type="scientific">Nocardioides humilatus</name>
    <dbReference type="NCBI Taxonomy" id="2607660"/>
    <lineage>
        <taxon>Bacteria</taxon>
        <taxon>Bacillati</taxon>
        <taxon>Actinomycetota</taxon>
        <taxon>Actinomycetes</taxon>
        <taxon>Propionibacteriales</taxon>
        <taxon>Nocardioidaceae</taxon>
        <taxon>Nocardioides</taxon>
    </lineage>
</organism>
<dbReference type="RefSeq" id="WP_149726964.1">
    <property type="nucleotide sequence ID" value="NZ_VUJV01000001.1"/>
</dbReference>
<keyword evidence="4" id="KW-1185">Reference proteome</keyword>
<evidence type="ECO:0000313" key="3">
    <source>
        <dbReference type="EMBL" id="KAA1421503.1"/>
    </source>
</evidence>
<dbReference type="Proteomes" id="UP000325003">
    <property type="component" value="Unassembled WGS sequence"/>
</dbReference>